<proteinExistence type="inferred from homology"/>
<keyword evidence="2" id="KW-0503">Monooxygenase</keyword>
<evidence type="ECO:0000313" key="4">
    <source>
        <dbReference type="Proteomes" id="UP001224433"/>
    </source>
</evidence>
<keyword evidence="2" id="KW-0408">Iron</keyword>
<dbReference type="Pfam" id="PF00067">
    <property type="entry name" value="p450"/>
    <property type="match status" value="1"/>
</dbReference>
<organism evidence="3 4">
    <name type="scientific">Streptomyces glycanivorans</name>
    <dbReference type="NCBI Taxonomy" id="3033808"/>
    <lineage>
        <taxon>Bacteria</taxon>
        <taxon>Bacillati</taxon>
        <taxon>Actinomycetota</taxon>
        <taxon>Actinomycetes</taxon>
        <taxon>Kitasatosporales</taxon>
        <taxon>Streptomycetaceae</taxon>
        <taxon>Streptomyces</taxon>
    </lineage>
</organism>
<keyword evidence="2" id="KW-0349">Heme</keyword>
<dbReference type="InterPro" id="IPR017972">
    <property type="entry name" value="Cyt_P450_CS"/>
</dbReference>
<dbReference type="InterPro" id="IPR036396">
    <property type="entry name" value="Cyt_P450_sf"/>
</dbReference>
<dbReference type="EMBL" id="CP120983">
    <property type="protein sequence ID" value="WLQ67246.1"/>
    <property type="molecule type" value="Genomic_DNA"/>
</dbReference>
<dbReference type="SUPFAM" id="SSF48264">
    <property type="entry name" value="Cytochrome P450"/>
    <property type="match status" value="1"/>
</dbReference>
<accession>A0ABY9JME0</accession>
<reference evidence="3 4" key="1">
    <citation type="submission" date="2023-03" db="EMBL/GenBank/DDBJ databases">
        <title>Isolation and description of six Streptomyces strains from soil environments, able to metabolize different microbial glucans.</title>
        <authorList>
            <person name="Widen T."/>
            <person name="Larsbrink J."/>
        </authorList>
    </citation>
    <scope>NUCLEOTIDE SEQUENCE [LARGE SCALE GENOMIC DNA]</scope>
    <source>
        <strain evidence="3 4">Alt3</strain>
    </source>
</reference>
<comment type="similarity">
    <text evidence="1 2">Belongs to the cytochrome P450 family.</text>
</comment>
<evidence type="ECO:0000313" key="3">
    <source>
        <dbReference type="EMBL" id="WLQ67246.1"/>
    </source>
</evidence>
<dbReference type="PROSITE" id="PS00086">
    <property type="entry name" value="CYTOCHROME_P450"/>
    <property type="match status" value="1"/>
</dbReference>
<dbReference type="InterPro" id="IPR001128">
    <property type="entry name" value="Cyt_P450"/>
</dbReference>
<dbReference type="PANTHER" id="PTHR46696">
    <property type="entry name" value="P450, PUTATIVE (EUROFUNG)-RELATED"/>
    <property type="match status" value="1"/>
</dbReference>
<keyword evidence="2" id="KW-0560">Oxidoreductase</keyword>
<evidence type="ECO:0000256" key="2">
    <source>
        <dbReference type="RuleBase" id="RU000461"/>
    </source>
</evidence>
<gene>
    <name evidence="3" type="ORF">P8A20_28330</name>
</gene>
<dbReference type="RefSeq" id="WP_261989079.1">
    <property type="nucleotide sequence ID" value="NZ_CP120983.1"/>
</dbReference>
<sequence>MSIPTMSVPTTATATCPVHLDASGADPHGEIARIREQGPVAQVALPGGVLAWSVTSTELIKQLMTDPRVSKDAQQHWPAWIRGEIPADWPLALWVSVRSMITAYGDDHVRLRKLVARAFTARNISMLRPRVEEITRVLLDRLDEVPEGAEVDLRARFALPLPVQVVCELLGIPEEMRGPLQEIIGLTFLTSVEPTANGENIRALYEALASLVDARRETPGDDLITRLVAVRDEQDGTGLTHQELLDTLLLIISAGYETTANLLDHAVHRLLSDPAQLELVRSGRAAWEDVVDETLRCEPSGFHVPLRYAVEDLEIGGVLIARGEPILVSVAGAGRDPRVHGADAAEFDVTRPTRREHITFGYGVHHCIGAPLARMEAVVALKALFGRFPDVSLARPGEDLPLLPSFITNGHRELPVRLG</sequence>
<dbReference type="CDD" id="cd11029">
    <property type="entry name" value="CYP107-like"/>
    <property type="match status" value="1"/>
</dbReference>
<name>A0ABY9JME0_9ACTN</name>
<keyword evidence="2" id="KW-0479">Metal-binding</keyword>
<protein>
    <submittedName>
        <fullName evidence="3">Cytochrome P450</fullName>
    </submittedName>
</protein>
<dbReference type="Gene3D" id="1.10.630.10">
    <property type="entry name" value="Cytochrome P450"/>
    <property type="match status" value="1"/>
</dbReference>
<dbReference type="PRINTS" id="PR00385">
    <property type="entry name" value="P450"/>
</dbReference>
<keyword evidence="4" id="KW-1185">Reference proteome</keyword>
<dbReference type="Proteomes" id="UP001224433">
    <property type="component" value="Chromosome"/>
</dbReference>
<evidence type="ECO:0000256" key="1">
    <source>
        <dbReference type="ARBA" id="ARBA00010617"/>
    </source>
</evidence>
<dbReference type="InterPro" id="IPR002397">
    <property type="entry name" value="Cyt_P450_B"/>
</dbReference>
<dbReference type="PANTHER" id="PTHR46696:SF1">
    <property type="entry name" value="CYTOCHROME P450 YJIB-RELATED"/>
    <property type="match status" value="1"/>
</dbReference>
<dbReference type="PRINTS" id="PR00359">
    <property type="entry name" value="BP450"/>
</dbReference>